<organism evidence="7 8">
    <name type="scientific">Blomia tropicalis</name>
    <name type="common">Mite</name>
    <dbReference type="NCBI Taxonomy" id="40697"/>
    <lineage>
        <taxon>Eukaryota</taxon>
        <taxon>Metazoa</taxon>
        <taxon>Ecdysozoa</taxon>
        <taxon>Arthropoda</taxon>
        <taxon>Chelicerata</taxon>
        <taxon>Arachnida</taxon>
        <taxon>Acari</taxon>
        <taxon>Acariformes</taxon>
        <taxon>Sarcoptiformes</taxon>
        <taxon>Astigmata</taxon>
        <taxon>Glycyphagoidea</taxon>
        <taxon>Echimyopodidae</taxon>
        <taxon>Blomia</taxon>
    </lineage>
</organism>
<evidence type="ECO:0000256" key="2">
    <source>
        <dbReference type="ARBA" id="ARBA00022737"/>
    </source>
</evidence>
<evidence type="ECO:0000313" key="8">
    <source>
        <dbReference type="Proteomes" id="UP001142055"/>
    </source>
</evidence>
<dbReference type="Pfam" id="PF07647">
    <property type="entry name" value="SAM_2"/>
    <property type="match status" value="1"/>
</dbReference>
<dbReference type="InterPro" id="IPR057892">
    <property type="entry name" value="LIP-1_CC2"/>
</dbReference>
<dbReference type="Gene3D" id="1.10.150.50">
    <property type="entry name" value="Transcription Factor, Ets-1"/>
    <property type="match status" value="3"/>
</dbReference>
<comment type="similarity">
    <text evidence="1">Belongs to the liprin family. Liprin-alpha subfamily.</text>
</comment>
<dbReference type="InterPro" id="IPR037622">
    <property type="entry name" value="LIP-1_SAM_3"/>
</dbReference>
<feature type="coiled-coil region" evidence="4">
    <location>
        <begin position="757"/>
        <end position="791"/>
    </location>
</feature>
<feature type="region of interest" description="Disordered" evidence="5">
    <location>
        <begin position="1033"/>
        <end position="1069"/>
    </location>
</feature>
<evidence type="ECO:0000256" key="4">
    <source>
        <dbReference type="SAM" id="Coils"/>
    </source>
</evidence>
<dbReference type="OMA" id="MNEEHNI"/>
<dbReference type="PROSITE" id="PS50105">
    <property type="entry name" value="SAM_DOMAIN"/>
    <property type="match status" value="3"/>
</dbReference>
<feature type="coiled-coil region" evidence="4">
    <location>
        <begin position="40"/>
        <end position="131"/>
    </location>
</feature>
<feature type="region of interest" description="Disordered" evidence="5">
    <location>
        <begin position="400"/>
        <end position="445"/>
    </location>
</feature>
<dbReference type="InterPro" id="IPR001660">
    <property type="entry name" value="SAM"/>
</dbReference>
<feature type="domain" description="SAM" evidence="6">
    <location>
        <begin position="1232"/>
        <end position="1289"/>
    </location>
</feature>
<dbReference type="CDD" id="cd09565">
    <property type="entry name" value="SAM_liprin-alpha1_2_3_4_repeat2"/>
    <property type="match status" value="1"/>
</dbReference>
<dbReference type="PANTHER" id="PTHR12587:SF20">
    <property type="entry name" value="LIPRIN-ALPHA, ISOFORM E"/>
    <property type="match status" value="1"/>
</dbReference>
<dbReference type="CDD" id="cd09568">
    <property type="entry name" value="SAM_liprin-alpha1_2_3_4_repeat3"/>
    <property type="match status" value="1"/>
</dbReference>
<feature type="domain" description="SAM" evidence="6">
    <location>
        <begin position="1139"/>
        <end position="1205"/>
    </location>
</feature>
<evidence type="ECO:0000256" key="5">
    <source>
        <dbReference type="SAM" id="MobiDB-lite"/>
    </source>
</evidence>
<dbReference type="InterPro" id="IPR013761">
    <property type="entry name" value="SAM/pointed_sf"/>
</dbReference>
<dbReference type="InterPro" id="IPR037620">
    <property type="entry name" value="LIP-1_SAM_1"/>
</dbReference>
<gene>
    <name evidence="7" type="ORF">RDWZM_009597</name>
</gene>
<keyword evidence="2" id="KW-0677">Repeat</keyword>
<feature type="region of interest" description="Disordered" evidence="5">
    <location>
        <begin position="231"/>
        <end position="267"/>
    </location>
</feature>
<protein>
    <recommendedName>
        <fullName evidence="6">SAM domain-containing protein</fullName>
    </recommendedName>
</protein>
<dbReference type="GO" id="GO:0048786">
    <property type="term" value="C:presynaptic active zone"/>
    <property type="evidence" value="ECO:0007669"/>
    <property type="project" value="TreeGrafter"/>
</dbReference>
<feature type="compositionally biased region" description="Polar residues" evidence="5">
    <location>
        <begin position="907"/>
        <end position="933"/>
    </location>
</feature>
<feature type="compositionally biased region" description="Polar residues" evidence="5">
    <location>
        <begin position="570"/>
        <end position="580"/>
    </location>
</feature>
<dbReference type="Pfam" id="PF25526">
    <property type="entry name" value="LIP-1"/>
    <property type="match status" value="1"/>
</dbReference>
<reference evidence="7" key="1">
    <citation type="submission" date="2022-12" db="EMBL/GenBank/DDBJ databases">
        <title>Genome assemblies of Blomia tropicalis.</title>
        <authorList>
            <person name="Cui Y."/>
        </authorList>
    </citation>
    <scope>NUCLEOTIDE SEQUENCE</scope>
    <source>
        <tissue evidence="7">Adult mites</tissue>
    </source>
</reference>
<feature type="domain" description="SAM" evidence="6">
    <location>
        <begin position="1313"/>
        <end position="1382"/>
    </location>
</feature>
<feature type="coiled-coil region" evidence="4">
    <location>
        <begin position="267"/>
        <end position="399"/>
    </location>
</feature>
<dbReference type="FunFam" id="1.10.150.50:FF:000004">
    <property type="entry name" value="PTPRF interacting protein alpha 1"/>
    <property type="match status" value="1"/>
</dbReference>
<dbReference type="Proteomes" id="UP001142055">
    <property type="component" value="Chromosome 3"/>
</dbReference>
<sequence length="1413" mass="157907">MWSMMCDVMPTISEDGISQRSGQFGSNSGAGDEANFEQLMVNMLDERDKLMESLRETQEDLNENKSKLAEVEKERDSLQRQLASHMPQEFTSLTRELNQAREQLLEKDEEIQELKAERNNTRLLLEHLECLVSRHERSLRMTVVKRQAQSPAGVSSEVEVLKALKSLFEHHKALDEKVRERLRVTLEKVSTLEDELGRSNEELNKSRQMQLQQQQQIENLTLATRLRYASNGTNETNENGDENGVKSMNGSVNDSNEDNKKNGSGNIRDLQGLIEKQSNEMLMLRNRSAELNAKLKDYEDRIVKADKEVAQLKEENVRIARDLKENVAQKEDQEERITTLEKRYLNSQRESSNIHDRNEKLERELINKEAQLRISEEKVNSLNDQIQLLQDTIDGKKKRRRQRKLDLLGDSTEKNIGEDVDGGENGAEDLGSGDDSDDSDKAAEKKRALEERILRIEQQLEEKIAELSRARQREKMNEDHNQRLSATVDKLLAESNERLQLHLKERMSALEDKNQMTQELERLRKMLDETQLEKGKILQELSKMRIEMETSISTQECVSNVFKANQQQNSRFNSPYHNHGTSSQLSSPLSDSASLSTTKLAASPSSSVAPPPPNTMAEICVEPQDQQSSNEWDKHQTRHQMNSSISTKQQPFNTNGTNNKVDGQAMASNGSKTSHHYMPPTSTTSEVFNEVPDEVNREIECCSQMTGDSNLFDDIDQIISSSAAAAAAAASISQPSHHHMVHSPITTHPHTDPQTLAIMLQEQLDAINNEIRLIQEEKQNTEQRADELESHVGSMDSSINNYIGNAEMAVNPISTFAGNYGVGMSPPQSGASTPKSAMMASFMNNTSSSSHYYGTNASNRQFPSEPHYAQYAGDPHIPNYADPTWNQRMYRQNQAVPMNPYMMGNADPSQTSTKSQPMSSNFTTPGASSSVDSLKNPKSRYTPRVINMSNMSDYATIGSPMTNTPGTGFQMGGPSPGTIVSPTGSAISNSIYSNYGQFYANPSGTLSSIGSNTSSGKKKGGVKSSLVSRLFSSSSLSKRSSSSDKLKMQQQQQHSAVGTPTGLTPNPNSFYGGVTNSQSFMSDYSDYMSHSELYASMTNSASSILSSPVATRADYDRRTKKKHELLGEAMKAGTPFALWNGPTIVAWLELWVGMPAWYVAACRANVKSGAIMSALSDTEIQREIGISNPLHRLKLRLAIQEMVALTSPSAGAKLSHTSLAYGEMNHEWIGNEWLPSLGLSQYRSTFMECLVDARMLEHINKKDMRMHLKLVDGFHRASLQYGISCLKRLNYDRHLLEERRQNSEHDILDVLVWSNERLIRWLGDVGLKDYANNLTESGVHGALIALDDTFDSSHLAVLLQIPTQSIQARQILDAAFNELLIKGTERRPNEVCTSAGTPRILSSLNTIESDRLV</sequence>
<feature type="compositionally biased region" description="Polar residues" evidence="5">
    <location>
        <begin position="1048"/>
        <end position="1069"/>
    </location>
</feature>
<dbReference type="InterPro" id="IPR029515">
    <property type="entry name" value="Liprin"/>
</dbReference>
<dbReference type="SUPFAM" id="SSF47769">
    <property type="entry name" value="SAM/Pointed domain"/>
    <property type="match status" value="3"/>
</dbReference>
<dbReference type="SMART" id="SM00454">
    <property type="entry name" value="SAM"/>
    <property type="match status" value="3"/>
</dbReference>
<feature type="compositionally biased region" description="Low complexity" evidence="5">
    <location>
        <begin position="581"/>
        <end position="608"/>
    </location>
</feature>
<feature type="compositionally biased region" description="Basic and acidic residues" evidence="5">
    <location>
        <begin position="404"/>
        <end position="417"/>
    </location>
</feature>
<feature type="region of interest" description="Disordered" evidence="5">
    <location>
        <begin position="854"/>
        <end position="875"/>
    </location>
</feature>
<evidence type="ECO:0000313" key="7">
    <source>
        <dbReference type="EMBL" id="KAJ6218440.1"/>
    </source>
</evidence>
<feature type="coiled-coil region" evidence="4">
    <location>
        <begin position="506"/>
        <end position="540"/>
    </location>
</feature>
<evidence type="ECO:0000259" key="6">
    <source>
        <dbReference type="PROSITE" id="PS50105"/>
    </source>
</evidence>
<accession>A0A9Q0RLG5</accession>
<name>A0A9Q0RLG5_BLOTA</name>
<dbReference type="CDD" id="cd09562">
    <property type="entry name" value="SAM_liprin-alpha1_2_3_4_repeat1"/>
    <property type="match status" value="1"/>
</dbReference>
<dbReference type="GO" id="GO:0050808">
    <property type="term" value="P:synapse organization"/>
    <property type="evidence" value="ECO:0007669"/>
    <property type="project" value="TreeGrafter"/>
</dbReference>
<dbReference type="PANTHER" id="PTHR12587">
    <property type="entry name" value="LAR INTERACTING PROTEIN LIP -RELATED PROTEIN"/>
    <property type="match status" value="1"/>
</dbReference>
<keyword evidence="3 4" id="KW-0175">Coiled coil</keyword>
<dbReference type="GO" id="GO:0005737">
    <property type="term" value="C:cytoplasm"/>
    <property type="evidence" value="ECO:0007669"/>
    <property type="project" value="UniProtKB-ARBA"/>
</dbReference>
<comment type="caution">
    <text evidence="7">The sequence shown here is derived from an EMBL/GenBank/DDBJ whole genome shotgun (WGS) entry which is preliminary data.</text>
</comment>
<feature type="region of interest" description="Disordered" evidence="5">
    <location>
        <begin position="904"/>
        <end position="940"/>
    </location>
</feature>
<keyword evidence="8" id="KW-1185">Reference proteome</keyword>
<evidence type="ECO:0000256" key="1">
    <source>
        <dbReference type="ARBA" id="ARBA00007026"/>
    </source>
</evidence>
<proteinExistence type="inferred from homology"/>
<dbReference type="InterPro" id="IPR037621">
    <property type="entry name" value="LIP-1_SAM_2"/>
</dbReference>
<feature type="region of interest" description="Disordered" evidence="5">
    <location>
        <begin position="570"/>
        <end position="613"/>
    </location>
</feature>
<evidence type="ECO:0000256" key="3">
    <source>
        <dbReference type="ARBA" id="ARBA00023054"/>
    </source>
</evidence>
<dbReference type="EMBL" id="JAPWDV010000003">
    <property type="protein sequence ID" value="KAJ6218440.1"/>
    <property type="molecule type" value="Genomic_DNA"/>
</dbReference>
<dbReference type="Pfam" id="PF00536">
    <property type="entry name" value="SAM_1"/>
    <property type="match status" value="1"/>
</dbReference>